<reference evidence="2 3" key="1">
    <citation type="submission" date="2014-03" db="EMBL/GenBank/DDBJ databases">
        <title>Draft Genome Sequences of Four Burkholderia Strains.</title>
        <authorList>
            <person name="Liu X.Y."/>
            <person name="Li C.X."/>
            <person name="Xu J.H."/>
        </authorList>
    </citation>
    <scope>NUCLEOTIDE SEQUENCE [LARGE SCALE GENOMIC DNA]</scope>
    <source>
        <strain evidence="2 3">OP-1</strain>
    </source>
</reference>
<dbReference type="AlphaFoldDB" id="A0A656QJ39"/>
<dbReference type="OrthoDB" id="8841651at2"/>
<comment type="caution">
    <text evidence="2">The sequence shown here is derived from an EMBL/GenBank/DDBJ whole genome shotgun (WGS) entry which is preliminary data.</text>
</comment>
<dbReference type="GO" id="GO:0004222">
    <property type="term" value="F:metalloendopeptidase activity"/>
    <property type="evidence" value="ECO:0007669"/>
    <property type="project" value="InterPro"/>
</dbReference>
<name>A0A656QJ39_9BURK</name>
<dbReference type="SUPFAM" id="SSF55486">
    <property type="entry name" value="Metalloproteases ('zincins'), catalytic domain"/>
    <property type="match status" value="1"/>
</dbReference>
<dbReference type="InterPro" id="IPR034108">
    <property type="entry name" value="Pept_M35-like_proteobacteria"/>
</dbReference>
<protein>
    <recommendedName>
        <fullName evidence="1">Lysine-specific metallo-endopeptidase domain-containing protein</fullName>
    </recommendedName>
</protein>
<dbReference type="Pfam" id="PF14521">
    <property type="entry name" value="Aspzincin_M35"/>
    <property type="match status" value="1"/>
</dbReference>
<dbReference type="Gene3D" id="3.40.390.10">
    <property type="entry name" value="Collagenase (Catalytic Domain)"/>
    <property type="match status" value="1"/>
</dbReference>
<proteinExistence type="predicted"/>
<evidence type="ECO:0000259" key="1">
    <source>
        <dbReference type="SMART" id="SM01351"/>
    </source>
</evidence>
<sequence>MAKEIFEVHSSMTNAVKGSSVDVYVNTQRICPNMTNAQFRELVFSCRDEAVQMTDARLNDLRRWNQADEARVDIWFGRCDETTRQTLIRGLSAISRVLKTLKAENFVRWDPDHATHISCSPNLSNALGAVAEVCAPDTETHTIAIREAFCEMRSVSYAKDSMVSTLIHEASHFNDTMATKDWRYFMRECLPLGKTNPEQAIENADSIAGYVIYSM</sequence>
<dbReference type="SMART" id="SM01351">
    <property type="entry name" value="Aspzincin_M35"/>
    <property type="match status" value="1"/>
</dbReference>
<dbReference type="InterPro" id="IPR029463">
    <property type="entry name" value="Lys_MEP"/>
</dbReference>
<feature type="domain" description="Lysine-specific metallo-endopeptidase" evidence="1">
    <location>
        <begin position="59"/>
        <end position="212"/>
    </location>
</feature>
<organism evidence="2 3">
    <name type="scientific">Caballeronia zhejiangensis</name>
    <dbReference type="NCBI Taxonomy" id="871203"/>
    <lineage>
        <taxon>Bacteria</taxon>
        <taxon>Pseudomonadati</taxon>
        <taxon>Pseudomonadota</taxon>
        <taxon>Betaproteobacteria</taxon>
        <taxon>Burkholderiales</taxon>
        <taxon>Burkholderiaceae</taxon>
        <taxon>Caballeronia</taxon>
    </lineage>
</organism>
<accession>A0A656QJ39</accession>
<dbReference type="InterPro" id="IPR024079">
    <property type="entry name" value="MetalloPept_cat_dom_sf"/>
</dbReference>
<evidence type="ECO:0000313" key="3">
    <source>
        <dbReference type="Proteomes" id="UP000027451"/>
    </source>
</evidence>
<keyword evidence="3" id="KW-1185">Reference proteome</keyword>
<gene>
    <name evidence="2" type="ORF">BG60_09025</name>
</gene>
<dbReference type="Proteomes" id="UP000027451">
    <property type="component" value="Unassembled WGS sequence"/>
</dbReference>
<dbReference type="CDD" id="cd11007">
    <property type="entry name" value="M35_like_1"/>
    <property type="match status" value="1"/>
</dbReference>
<evidence type="ECO:0000313" key="2">
    <source>
        <dbReference type="EMBL" id="KDR29084.1"/>
    </source>
</evidence>
<dbReference type="EMBL" id="JFHD01000015">
    <property type="protein sequence ID" value="KDR29084.1"/>
    <property type="molecule type" value="Genomic_DNA"/>
</dbReference>
<dbReference type="RefSeq" id="WP_008348594.1">
    <property type="nucleotide sequence ID" value="NZ_CP084285.1"/>
</dbReference>